<reference evidence="18" key="3">
    <citation type="submission" date="2025-09" db="UniProtKB">
        <authorList>
            <consortium name="Ensembl"/>
        </authorList>
    </citation>
    <scope>IDENTIFICATION</scope>
</reference>
<dbReference type="eggNOG" id="KOG1721">
    <property type="taxonomic scope" value="Eukaryota"/>
</dbReference>
<name>R4G9V6_ANOCA</name>
<dbReference type="InterPro" id="IPR003309">
    <property type="entry name" value="SCAN_dom"/>
</dbReference>
<evidence type="ECO:0000256" key="8">
    <source>
        <dbReference type="ARBA" id="ARBA00023015"/>
    </source>
</evidence>
<dbReference type="InterPro" id="IPR050636">
    <property type="entry name" value="C2H2-ZF_domain-containing"/>
</dbReference>
<evidence type="ECO:0000256" key="14">
    <source>
        <dbReference type="PROSITE-ProRule" id="PRU00042"/>
    </source>
</evidence>
<dbReference type="SUPFAM" id="SSF47353">
    <property type="entry name" value="Retrovirus capsid dimerization domain-like"/>
    <property type="match status" value="1"/>
</dbReference>
<feature type="domain" description="C2H2-type" evidence="16">
    <location>
        <begin position="980"/>
        <end position="1007"/>
    </location>
</feature>
<comment type="similarity">
    <text evidence="3">Belongs to the krueppel C2H2-type zinc-finger protein family.</text>
</comment>
<keyword evidence="6 14" id="KW-0863">Zinc-finger</keyword>
<dbReference type="GO" id="GO:0006357">
    <property type="term" value="P:regulation of transcription by RNA polymerase II"/>
    <property type="evidence" value="ECO:0000318"/>
    <property type="project" value="GO_Central"/>
</dbReference>
<feature type="domain" description="C2H2-type" evidence="16">
    <location>
        <begin position="741"/>
        <end position="768"/>
    </location>
</feature>
<feature type="region of interest" description="Disordered" evidence="15">
    <location>
        <begin position="424"/>
        <end position="446"/>
    </location>
</feature>
<feature type="domain" description="C2H2-type" evidence="16">
    <location>
        <begin position="823"/>
        <end position="846"/>
    </location>
</feature>
<feature type="domain" description="C2H2-type" evidence="16">
    <location>
        <begin position="362"/>
        <end position="389"/>
    </location>
</feature>
<keyword evidence="4" id="KW-0479">Metal-binding</keyword>
<keyword evidence="19" id="KW-1185">Reference proteome</keyword>
<dbReference type="GeneTree" id="ENSGT01150000286939"/>
<feature type="domain" description="C2H2-type" evidence="16">
    <location>
        <begin position="948"/>
        <end position="979"/>
    </location>
</feature>
<dbReference type="FunFam" id="3.30.160.60:FF:000030">
    <property type="entry name" value="Zinc finger protein 628"/>
    <property type="match status" value="1"/>
</dbReference>
<evidence type="ECO:0000256" key="2">
    <source>
        <dbReference type="ARBA" id="ARBA00004123"/>
    </source>
</evidence>
<dbReference type="CDD" id="cd07936">
    <property type="entry name" value="SCAN"/>
    <property type="match status" value="1"/>
</dbReference>
<feature type="domain" description="C2H2-type" evidence="16">
    <location>
        <begin position="456"/>
        <end position="483"/>
    </location>
</feature>
<feature type="domain" description="C2H2-type" evidence="16">
    <location>
        <begin position="1036"/>
        <end position="1063"/>
    </location>
</feature>
<dbReference type="PANTHER" id="PTHR47772:SF15">
    <property type="entry name" value="REDUCED EXPRESSION 2-RELATED"/>
    <property type="match status" value="1"/>
</dbReference>
<dbReference type="FunFam" id="3.30.160.60:FF:001498">
    <property type="entry name" value="Zinc finger protein 404"/>
    <property type="match status" value="1"/>
</dbReference>
<feature type="domain" description="C2H2-type" evidence="16">
    <location>
        <begin position="689"/>
        <end position="712"/>
    </location>
</feature>
<dbReference type="SMART" id="SM00431">
    <property type="entry name" value="SCAN"/>
    <property type="match status" value="1"/>
</dbReference>
<feature type="domain" description="C2H2-type" evidence="16">
    <location>
        <begin position="713"/>
        <end position="740"/>
    </location>
</feature>
<dbReference type="Gene3D" id="3.30.160.60">
    <property type="entry name" value="Classic Zinc Finger"/>
    <property type="match status" value="14"/>
</dbReference>
<dbReference type="GO" id="GO:0008270">
    <property type="term" value="F:zinc ion binding"/>
    <property type="evidence" value="ECO:0007669"/>
    <property type="project" value="UniProtKB-KW"/>
</dbReference>
<dbReference type="InterPro" id="IPR013087">
    <property type="entry name" value="Znf_C2H2_type"/>
</dbReference>
<evidence type="ECO:0000256" key="12">
    <source>
        <dbReference type="ARBA" id="ARBA00072800"/>
    </source>
</evidence>
<dbReference type="FunFam" id="1.10.4020.10:FF:000001">
    <property type="entry name" value="zinc finger protein 263 isoform X1"/>
    <property type="match status" value="1"/>
</dbReference>
<dbReference type="InParanoid" id="R4G9V6"/>
<evidence type="ECO:0000256" key="1">
    <source>
        <dbReference type="ARBA" id="ARBA00003767"/>
    </source>
</evidence>
<dbReference type="FunFam" id="3.30.160.60:FF:000965">
    <property type="entry name" value="Neurotrophin receptor-interacting factor homolog"/>
    <property type="match status" value="1"/>
</dbReference>
<dbReference type="GO" id="GO:0003677">
    <property type="term" value="F:DNA binding"/>
    <property type="evidence" value="ECO:0007669"/>
    <property type="project" value="UniProtKB-KW"/>
</dbReference>
<dbReference type="OrthoDB" id="8930638at2759"/>
<reference evidence="18" key="2">
    <citation type="submission" date="2025-08" db="UniProtKB">
        <authorList>
            <consortium name="Ensembl"/>
        </authorList>
    </citation>
    <scope>IDENTIFICATION</scope>
</reference>
<dbReference type="InterPro" id="IPR038269">
    <property type="entry name" value="SCAN_sf"/>
</dbReference>
<feature type="domain" description="C2H2-type" evidence="16">
    <location>
        <begin position="795"/>
        <end position="822"/>
    </location>
</feature>
<evidence type="ECO:0000256" key="5">
    <source>
        <dbReference type="ARBA" id="ARBA00022737"/>
    </source>
</evidence>
<dbReference type="PROSITE" id="PS50157">
    <property type="entry name" value="ZINC_FINGER_C2H2_2"/>
    <property type="match status" value="16"/>
</dbReference>
<dbReference type="FunFam" id="3.30.160.60:FF:000065">
    <property type="entry name" value="B-cell CLL/lymphoma 6, member B"/>
    <property type="match status" value="1"/>
</dbReference>
<sequence>MAAIQETGSASFLDPEIKMEVHGSLGPEAEEVVEGESLPKMGSSAEEAEEMLKQKSKEEASRNWNAQFEDFLKTLQFPSSTGKATQHTAPRTLPRRMAETSHSPKGVWVTPNQPLLLGEATGDDECYPVATHPGKEVTSSQKGSVGLEAQRQHFRMLIYQEAVGPRNFWRKLRKLCRKWLVPEKHTKEQILDLVTLEQFLTALPPDMQKWLRGRHPQTCSQAVALAEDFFLMHRGPKGCERQITETSKDMFANPPKAKEAQPRMKLRAETVHKHIGNENIVGDAQLTESEEPQLESNKEMEQLMTPVKIEDPFVPAQGVCKSDRAPTVCEEENAEKYDKNGKHFSQDSHLLIQEDPDVEKIYKCWNCGQNFSSSSDLLTHERNHVGEKVYTCAHCGESERIHKGQKSNRCPHCGKTLEDTLETGEKPYTSSKRGKRRSQRSEILQPERTCRGRKPSTCLVCGKSFRNGRALRTHQRIHSGSARLIESKGKKTRLQDTESVEQLMASTKTCKEDNFLCLSEPDKNQEGTDNNNGNGKEKVENGEHFSQDSDCIMHEGPDVEEKPFKCWHCGQSFSSISDRLTHEKTHVGEKVYKCSQCGESVRTHKGRKPRRCSHCGNTFGYNPTDKIQAEEKPCTSLGRRKNCKQTSNLLKHKKTPATGGKSCPKCGKTFTKASYLKMHQRVHTGEKPYKCLQCGRCFTWSSHLKYHEKMHTMMCFYCGKSFSQESIRVEHEKTHAEDNTFACFACGKAFEVSSELSAHAQTHKGKSFENSLLLKPYGNSLQHTAHQEVLVKESRECSECGKTFRSASYLKVHQRIHTGEKPFGCFRCGKSFTWSSHFKYHEKMHTMCFYCGKSFCQKSECVEHEKTHAGDNTFACFACGKVFGNSSKLAAHVQTHKGKTGENSMQHTAHQEVQTGEKSYKCSECEKTFRSASYLKVHRRIHTGEKPFKCLQCGRSFCWSSHLSYHEKTHQKIRTGKKPYKCSHCGKTFSWRSQLLLHEKKHKGEKACKCSICGRSFDRRSSLILHVRSHTKQAAYKCADCGDSFTSNTILQRHKKIHALAPEVPDSS</sequence>
<keyword evidence="7" id="KW-0862">Zinc</keyword>
<evidence type="ECO:0000256" key="9">
    <source>
        <dbReference type="ARBA" id="ARBA00023125"/>
    </source>
</evidence>
<evidence type="ECO:0000259" key="16">
    <source>
        <dbReference type="PROSITE" id="PS50157"/>
    </source>
</evidence>
<evidence type="ECO:0000256" key="4">
    <source>
        <dbReference type="ARBA" id="ARBA00022723"/>
    </source>
</evidence>
<comment type="subcellular location">
    <subcellularLocation>
        <location evidence="2">Nucleus</location>
    </subcellularLocation>
</comment>
<dbReference type="Pfam" id="PF02023">
    <property type="entry name" value="SCAN"/>
    <property type="match status" value="1"/>
</dbReference>
<dbReference type="GO" id="GO:0003700">
    <property type="term" value="F:DNA-binding transcription factor activity"/>
    <property type="evidence" value="ECO:0007669"/>
    <property type="project" value="UniProtKB-ARBA"/>
</dbReference>
<evidence type="ECO:0000259" key="17">
    <source>
        <dbReference type="PROSITE" id="PS50804"/>
    </source>
</evidence>
<dbReference type="GO" id="GO:0005634">
    <property type="term" value="C:nucleus"/>
    <property type="evidence" value="ECO:0000318"/>
    <property type="project" value="GO_Central"/>
</dbReference>
<keyword evidence="10" id="KW-0804">Transcription</keyword>
<dbReference type="GeneID" id="100567578"/>
<dbReference type="PROSITE" id="PS00028">
    <property type="entry name" value="ZINC_FINGER_C2H2_1"/>
    <property type="match status" value="16"/>
</dbReference>
<dbReference type="FunFam" id="3.30.160.60:FF:000624">
    <property type="entry name" value="zinc finger protein 697"/>
    <property type="match status" value="1"/>
</dbReference>
<dbReference type="Gene3D" id="1.10.4020.10">
    <property type="entry name" value="DNA breaking-rejoining enzymes"/>
    <property type="match status" value="1"/>
</dbReference>
<keyword evidence="11" id="KW-0539">Nucleus</keyword>
<dbReference type="FunFam" id="3.30.160.60:FF:000113">
    <property type="entry name" value="zinc finger protein 699 isoform X1"/>
    <property type="match status" value="1"/>
</dbReference>
<feature type="domain" description="C2H2-type" evidence="16">
    <location>
        <begin position="874"/>
        <end position="901"/>
    </location>
</feature>
<dbReference type="FunFam" id="3.30.160.60:FF:000622">
    <property type="entry name" value="zinc finger protein 26 isoform X3"/>
    <property type="match status" value="1"/>
</dbReference>
<proteinExistence type="inferred from homology"/>
<feature type="domain" description="SCAN box" evidence="17">
    <location>
        <begin position="151"/>
        <end position="229"/>
    </location>
</feature>
<accession>R4G9V6</accession>
<evidence type="ECO:0000256" key="15">
    <source>
        <dbReference type="SAM" id="MobiDB-lite"/>
    </source>
</evidence>
<dbReference type="InterPro" id="IPR036236">
    <property type="entry name" value="Znf_C2H2_sf"/>
</dbReference>
<reference evidence="18 19" key="1">
    <citation type="submission" date="2009-12" db="EMBL/GenBank/DDBJ databases">
        <title>The Genome Sequence of Anolis carolinensis (Green Anole Lizard).</title>
        <authorList>
            <consortium name="The Genome Sequencing Platform"/>
            <person name="Di Palma F."/>
            <person name="Alfoldi J."/>
            <person name="Heiman D."/>
            <person name="Young S."/>
            <person name="Grabherr M."/>
            <person name="Johnson J."/>
            <person name="Lander E.S."/>
            <person name="Lindblad-Toh K."/>
        </authorList>
    </citation>
    <scope>NUCLEOTIDE SEQUENCE [LARGE SCALE GENOMIC DNA]</scope>
    <source>
        <strain evidence="18 19">JBL SC #1</strain>
    </source>
</reference>
<dbReference type="AlphaFoldDB" id="R4G9V6"/>
<feature type="region of interest" description="Disordered" evidence="15">
    <location>
        <begin position="521"/>
        <end position="542"/>
    </location>
</feature>
<dbReference type="Pfam" id="PF00096">
    <property type="entry name" value="zf-C2H2"/>
    <property type="match status" value="8"/>
</dbReference>
<evidence type="ECO:0000313" key="19">
    <source>
        <dbReference type="Proteomes" id="UP000001646"/>
    </source>
</evidence>
<dbReference type="SMART" id="SM00355">
    <property type="entry name" value="ZnF_C2H2"/>
    <property type="match status" value="16"/>
</dbReference>
<organism evidence="18 19">
    <name type="scientific">Anolis carolinensis</name>
    <name type="common">Green anole</name>
    <name type="synonym">American chameleon</name>
    <dbReference type="NCBI Taxonomy" id="28377"/>
    <lineage>
        <taxon>Eukaryota</taxon>
        <taxon>Metazoa</taxon>
        <taxon>Chordata</taxon>
        <taxon>Craniata</taxon>
        <taxon>Vertebrata</taxon>
        <taxon>Euteleostomi</taxon>
        <taxon>Lepidosauria</taxon>
        <taxon>Squamata</taxon>
        <taxon>Bifurcata</taxon>
        <taxon>Unidentata</taxon>
        <taxon>Episquamata</taxon>
        <taxon>Toxicofera</taxon>
        <taxon>Iguania</taxon>
        <taxon>Dactyloidae</taxon>
        <taxon>Anolis</taxon>
    </lineage>
</organism>
<dbReference type="Proteomes" id="UP000001646">
    <property type="component" value="Chromosome 2"/>
</dbReference>
<dbReference type="HOGENOM" id="CLU_288020_0_0_1"/>
<dbReference type="SUPFAM" id="SSF57667">
    <property type="entry name" value="beta-beta-alpha zinc fingers"/>
    <property type="match status" value="10"/>
</dbReference>
<comment type="function">
    <text evidence="1">May be involved in transcriptional regulation.</text>
</comment>
<dbReference type="KEGG" id="acs:100567578"/>
<feature type="domain" description="C2H2-type" evidence="16">
    <location>
        <begin position="564"/>
        <end position="591"/>
    </location>
</feature>
<evidence type="ECO:0000256" key="7">
    <source>
        <dbReference type="ARBA" id="ARBA00022833"/>
    </source>
</evidence>
<feature type="domain" description="C2H2-type" evidence="16">
    <location>
        <begin position="920"/>
        <end position="947"/>
    </location>
</feature>
<evidence type="ECO:0000256" key="3">
    <source>
        <dbReference type="ARBA" id="ARBA00006991"/>
    </source>
</evidence>
<dbReference type="PROSITE" id="PS50804">
    <property type="entry name" value="SCAN_BOX"/>
    <property type="match status" value="1"/>
</dbReference>
<keyword evidence="9" id="KW-0238">DNA-binding</keyword>
<evidence type="ECO:0000256" key="10">
    <source>
        <dbReference type="ARBA" id="ARBA00023163"/>
    </source>
</evidence>
<feature type="domain" description="C2H2-type" evidence="16">
    <location>
        <begin position="1008"/>
        <end position="1035"/>
    </location>
</feature>
<feature type="compositionally biased region" description="Basic and acidic residues" evidence="15">
    <location>
        <begin position="50"/>
        <end position="60"/>
    </location>
</feature>
<gene>
    <name evidence="18" type="primary">LOC100567578</name>
</gene>
<evidence type="ECO:0000256" key="13">
    <source>
        <dbReference type="ARBA" id="ARBA00075499"/>
    </source>
</evidence>
<protein>
    <recommendedName>
        <fullName evidence="12">Neurotrophin receptor-interacting factor 1</fullName>
    </recommendedName>
    <alternativeName>
        <fullName evidence="13">Zinc finger protein 110</fullName>
    </alternativeName>
</protein>
<dbReference type="FunFam" id="3.30.160.60:FF:000358">
    <property type="entry name" value="zinc finger protein 24"/>
    <property type="match status" value="2"/>
</dbReference>
<feature type="region of interest" description="Disordered" evidence="15">
    <location>
        <begin position="22"/>
        <end position="60"/>
    </location>
</feature>
<keyword evidence="5" id="KW-0677">Repeat</keyword>
<dbReference type="FunFam" id="3.30.160.60:FF:000088">
    <property type="entry name" value="Zinc finger and SCAN domain containing 2"/>
    <property type="match status" value="2"/>
</dbReference>
<evidence type="ECO:0000256" key="6">
    <source>
        <dbReference type="ARBA" id="ARBA00022771"/>
    </source>
</evidence>
<dbReference type="Bgee" id="ENSACAG00000028998">
    <property type="expression patterns" value="Expressed in hindlimb bud and 13 other cell types or tissues"/>
</dbReference>
<keyword evidence="8" id="KW-0805">Transcription regulation</keyword>
<feature type="domain" description="C2H2-type" evidence="16">
    <location>
        <begin position="846"/>
        <end position="873"/>
    </location>
</feature>
<feature type="domain" description="C2H2-type" evidence="16">
    <location>
        <begin position="661"/>
        <end position="688"/>
    </location>
</feature>
<dbReference type="Ensembl" id="ENSACAT00000029442.2">
    <property type="protein sequence ID" value="ENSACAP00000022024.1"/>
    <property type="gene ID" value="ENSACAG00000028998.2"/>
</dbReference>
<evidence type="ECO:0000313" key="18">
    <source>
        <dbReference type="Ensembl" id="ENSACAP00000022024.1"/>
    </source>
</evidence>
<evidence type="ECO:0000256" key="11">
    <source>
        <dbReference type="ARBA" id="ARBA00023242"/>
    </source>
</evidence>
<dbReference type="PANTHER" id="PTHR47772">
    <property type="entry name" value="ZINC FINGER PROTEIN 200"/>
    <property type="match status" value="1"/>
</dbReference>